<dbReference type="PANTHER" id="PTHR34823:SF1">
    <property type="entry name" value="CHITIN-BINDING TYPE-4 DOMAIN-CONTAINING PROTEIN"/>
    <property type="match status" value="1"/>
</dbReference>
<dbReference type="InterPro" id="IPR051024">
    <property type="entry name" value="GlcNAc_Chitin_IntDeg"/>
</dbReference>
<proteinExistence type="predicted"/>
<feature type="signal peptide" evidence="4">
    <location>
        <begin position="1"/>
        <end position="26"/>
    </location>
</feature>
<dbReference type="GO" id="GO:0008061">
    <property type="term" value="F:chitin binding"/>
    <property type="evidence" value="ECO:0007669"/>
    <property type="project" value="UniProtKB-KW"/>
</dbReference>
<dbReference type="InterPro" id="IPR041029">
    <property type="entry name" value="GbpA_2"/>
</dbReference>
<feature type="chain" id="PRO_5024816551" evidence="4">
    <location>
        <begin position="27"/>
        <end position="403"/>
    </location>
</feature>
<dbReference type="Gene3D" id="3.30.70.2150">
    <property type="match status" value="1"/>
</dbReference>
<dbReference type="EMBL" id="CACSIO010000023">
    <property type="protein sequence ID" value="CAA0116842.1"/>
    <property type="molecule type" value="Genomic_DNA"/>
</dbReference>
<evidence type="ECO:0000256" key="1">
    <source>
        <dbReference type="ARBA" id="ARBA00022525"/>
    </source>
</evidence>
<dbReference type="SUPFAM" id="SSF81296">
    <property type="entry name" value="E set domains"/>
    <property type="match status" value="1"/>
</dbReference>
<evidence type="ECO:0000256" key="2">
    <source>
        <dbReference type="ARBA" id="ARBA00022669"/>
    </source>
</evidence>
<dbReference type="Proteomes" id="UP000441399">
    <property type="component" value="Unassembled WGS sequence"/>
</dbReference>
<name>A0A5S9QFV1_9GAMM</name>
<keyword evidence="1" id="KW-0964">Secreted</keyword>
<dbReference type="Pfam" id="PF03067">
    <property type="entry name" value="LPMO_10"/>
    <property type="match status" value="1"/>
</dbReference>
<dbReference type="PANTHER" id="PTHR34823">
    <property type="entry name" value="GLCNAC-BINDING PROTEIN A"/>
    <property type="match status" value="1"/>
</dbReference>
<evidence type="ECO:0000259" key="5">
    <source>
        <dbReference type="Pfam" id="PF03067"/>
    </source>
</evidence>
<keyword evidence="8" id="KW-1185">Reference proteome</keyword>
<organism evidence="7 8">
    <name type="scientific">BD1-7 clade bacterium</name>
    <dbReference type="NCBI Taxonomy" id="2029982"/>
    <lineage>
        <taxon>Bacteria</taxon>
        <taxon>Pseudomonadati</taxon>
        <taxon>Pseudomonadota</taxon>
        <taxon>Gammaproteobacteria</taxon>
        <taxon>Cellvibrionales</taxon>
        <taxon>Spongiibacteraceae</taxon>
        <taxon>BD1-7 clade</taxon>
    </lineage>
</organism>
<dbReference type="Gene3D" id="2.70.50.50">
    <property type="entry name" value="chitin-binding protein cbp21"/>
    <property type="match status" value="1"/>
</dbReference>
<gene>
    <name evidence="7" type="primary">cpbD</name>
    <name evidence="7" type="ORF">OPDIPICF_01954</name>
</gene>
<dbReference type="Pfam" id="PF18416">
    <property type="entry name" value="GbpA_2"/>
    <property type="match status" value="1"/>
</dbReference>
<evidence type="ECO:0000256" key="4">
    <source>
        <dbReference type="SAM" id="SignalP"/>
    </source>
</evidence>
<keyword evidence="2" id="KW-0147">Chitin-binding</keyword>
<dbReference type="OrthoDB" id="3675244at2"/>
<sequence length="403" mass="43378">MKKIIHTLAISASCLSTLVLSTSAHAHGWTDFPKARQAICAADGGFWWPADGSGIANSACRQAYQTSGSYPFVQKNEFAANVTAFSSQTAVESIVADGSLCSAGSDAKAGMDIPSPTWQKTTLAAGTHTLRFIATAPHNPSFWRIYLSKPGYSSATDSLRWSDLDLINSYDNIPLSNGGYAMDFTIPEDRTGTAILFVRWQRDDAAGEGFYNCSDIAFTNTGPNPEPDPEPTPLSSIAAFVTPAHDIAAPGDTVRFRLFNNAGNELVNETLTITANNSGFATWAEQLAQQVNGINPALIQVGAKNNDDIIYHNNTLINRVWAEQASYTASTSVLKNTSPPPVGDYDHEYPAGIGSYGPATRVLASDGQTYECKPFPYSGWCNQAPTHYAPATGLNWQDAWIQK</sequence>
<feature type="domain" description="Chitin-binding type-4" evidence="5">
    <location>
        <begin position="27"/>
        <end position="216"/>
    </location>
</feature>
<accession>A0A5S9QFV1</accession>
<keyword evidence="3 4" id="KW-0732">Signal</keyword>
<evidence type="ECO:0000256" key="3">
    <source>
        <dbReference type="ARBA" id="ARBA00022729"/>
    </source>
</evidence>
<evidence type="ECO:0000313" key="7">
    <source>
        <dbReference type="EMBL" id="CAA0116842.1"/>
    </source>
</evidence>
<evidence type="ECO:0000259" key="6">
    <source>
        <dbReference type="Pfam" id="PF18416"/>
    </source>
</evidence>
<reference evidence="7 8" key="1">
    <citation type="submission" date="2019-11" db="EMBL/GenBank/DDBJ databases">
        <authorList>
            <person name="Holert J."/>
        </authorList>
    </citation>
    <scope>NUCLEOTIDE SEQUENCE [LARGE SCALE GENOMIC DNA]</scope>
    <source>
        <strain evidence="7">SB11_3</strain>
    </source>
</reference>
<evidence type="ECO:0000313" key="8">
    <source>
        <dbReference type="Proteomes" id="UP000441399"/>
    </source>
</evidence>
<feature type="domain" description="N-acetylglucosamine binding protein A" evidence="6">
    <location>
        <begin position="242"/>
        <end position="332"/>
    </location>
</feature>
<dbReference type="InterPro" id="IPR014756">
    <property type="entry name" value="Ig_E-set"/>
</dbReference>
<protein>
    <submittedName>
        <fullName evidence="7">Chitin-binding protein CbpD</fullName>
    </submittedName>
</protein>
<dbReference type="AlphaFoldDB" id="A0A5S9QFV1"/>
<dbReference type="InterPro" id="IPR004302">
    <property type="entry name" value="Cellulose/chitin-bd_N"/>
</dbReference>